<comment type="caution">
    <text evidence="2">The sequence shown here is derived from an EMBL/GenBank/DDBJ whole genome shotgun (WGS) entry which is preliminary data.</text>
</comment>
<reference evidence="2 3" key="1">
    <citation type="journal article" date="2020" name="Nat. Food">
        <title>A phased Vanilla planifolia genome enables genetic improvement of flavour and production.</title>
        <authorList>
            <person name="Hasing T."/>
            <person name="Tang H."/>
            <person name="Brym M."/>
            <person name="Khazi F."/>
            <person name="Huang T."/>
            <person name="Chambers A.H."/>
        </authorList>
    </citation>
    <scope>NUCLEOTIDE SEQUENCE [LARGE SCALE GENOMIC DNA]</scope>
    <source>
        <tissue evidence="2">Leaf</tissue>
    </source>
</reference>
<protein>
    <recommendedName>
        <fullName evidence="1">APO domain-containing protein</fullName>
    </recommendedName>
</protein>
<dbReference type="PROSITE" id="PS51499">
    <property type="entry name" value="APO"/>
    <property type="match status" value="2"/>
</dbReference>
<dbReference type="PANTHER" id="PTHR10388">
    <property type="entry name" value="EUKARYOTIC TRANSLATION INITIATION FACTOR SUI1"/>
    <property type="match status" value="1"/>
</dbReference>
<dbReference type="GO" id="GO:0003723">
    <property type="term" value="F:RNA binding"/>
    <property type="evidence" value="ECO:0007669"/>
    <property type="project" value="InterPro"/>
</dbReference>
<dbReference type="Pfam" id="PF05634">
    <property type="entry name" value="APO_RNA-bind"/>
    <property type="match status" value="2"/>
</dbReference>
<evidence type="ECO:0000259" key="1">
    <source>
        <dbReference type="PROSITE" id="PS51499"/>
    </source>
</evidence>
<feature type="domain" description="APO" evidence="1">
    <location>
        <begin position="216"/>
        <end position="301"/>
    </location>
</feature>
<dbReference type="OrthoDB" id="1898723at2759"/>
<evidence type="ECO:0000313" key="3">
    <source>
        <dbReference type="Proteomes" id="UP000639772"/>
    </source>
</evidence>
<gene>
    <name evidence="2" type="ORF">HPP92_003685</name>
</gene>
<name>A0A835SH60_VANPL</name>
<dbReference type="Proteomes" id="UP000639772">
    <property type="component" value="Chromosome 1"/>
</dbReference>
<dbReference type="EMBL" id="JADCNM010000001">
    <property type="protein sequence ID" value="KAG0503613.1"/>
    <property type="molecule type" value="Genomic_DNA"/>
</dbReference>
<accession>A0A835SH60</accession>
<organism evidence="2 3">
    <name type="scientific">Vanilla planifolia</name>
    <name type="common">Vanilla</name>
    <dbReference type="NCBI Taxonomy" id="51239"/>
    <lineage>
        <taxon>Eukaryota</taxon>
        <taxon>Viridiplantae</taxon>
        <taxon>Streptophyta</taxon>
        <taxon>Embryophyta</taxon>
        <taxon>Tracheophyta</taxon>
        <taxon>Spermatophyta</taxon>
        <taxon>Magnoliopsida</taxon>
        <taxon>Liliopsida</taxon>
        <taxon>Asparagales</taxon>
        <taxon>Orchidaceae</taxon>
        <taxon>Vanilloideae</taxon>
        <taxon>Vanilleae</taxon>
        <taxon>Vanilla</taxon>
    </lineage>
</organism>
<proteinExistence type="predicted"/>
<evidence type="ECO:0000313" key="2">
    <source>
        <dbReference type="EMBL" id="KAG0503613.1"/>
    </source>
</evidence>
<sequence>MVYNQSCYLVQRTFGLLMNSRFYSSKIDWKKLRPMILKRIRNRATDYPVKSMIPVAEDVVKARQLLRVGVSALMKFIPVKSCKFCSEVFVGDGGHQMKTCTGFKRISKNREHHWIDGNINDILVPVEAFHLHSMFQNIIKHEQRFDFDRVPAVLELCYQAGAEVSTEILYNHNPTPEASVEIKLEEIKQIAQQTMNAWERLRLGVQKLLLVYPSKVCQNCSEVHIGPSGHKARLCGMFKYESWRGSHSWKKAEVKDLLPLKIVWHQRPHDPPVLSDHGRGFYGHAPAVVELCFQAGATVPKLQLHDENFGPVAFNSHYTMNAGWSRRSISAFVMGLRGIKAMG</sequence>
<feature type="domain" description="APO" evidence="1">
    <location>
        <begin position="81"/>
        <end position="166"/>
    </location>
</feature>
<dbReference type="InterPro" id="IPR023342">
    <property type="entry name" value="APO_dom"/>
</dbReference>
<dbReference type="AlphaFoldDB" id="A0A835SH60"/>